<dbReference type="AlphaFoldDB" id="A0A835SM23"/>
<dbReference type="InterPro" id="IPR021562">
    <property type="entry name" value="DUF3007"/>
</dbReference>
<evidence type="ECO:0000256" key="1">
    <source>
        <dbReference type="SAM" id="Phobius"/>
    </source>
</evidence>
<evidence type="ECO:0000313" key="2">
    <source>
        <dbReference type="EMBL" id="KAG2422466.1"/>
    </source>
</evidence>
<gene>
    <name evidence="2" type="ORF">HXX76_015990</name>
</gene>
<keyword evidence="1" id="KW-0472">Membrane</keyword>
<keyword evidence="3" id="KW-1185">Reference proteome</keyword>
<sequence length="85" mass="9613">MAGNWVQLIIFMGICVGWVSTYIFRVATKQMTYVKQLEQYEEAVMRKRVEEMTEAELEALAGEVDADKQRKAAARAAAAQQQGKQ</sequence>
<accession>A0A835SM23</accession>
<keyword evidence="1" id="KW-0812">Transmembrane</keyword>
<proteinExistence type="predicted"/>
<protein>
    <submittedName>
        <fullName evidence="2">Uncharacterized protein</fullName>
    </submittedName>
</protein>
<name>A0A835SM23_CHLIN</name>
<dbReference type="PANTHER" id="PTHR35734:SF1">
    <property type="entry name" value="OS01G0805200 PROTEIN"/>
    <property type="match status" value="1"/>
</dbReference>
<dbReference type="Proteomes" id="UP000650467">
    <property type="component" value="Unassembled WGS sequence"/>
</dbReference>
<feature type="transmembrane region" description="Helical" evidence="1">
    <location>
        <begin position="6"/>
        <end position="27"/>
    </location>
</feature>
<comment type="caution">
    <text evidence="2">The sequence shown here is derived from an EMBL/GenBank/DDBJ whole genome shotgun (WGS) entry which is preliminary data.</text>
</comment>
<organism evidence="2 3">
    <name type="scientific">Chlamydomonas incerta</name>
    <dbReference type="NCBI Taxonomy" id="51695"/>
    <lineage>
        <taxon>Eukaryota</taxon>
        <taxon>Viridiplantae</taxon>
        <taxon>Chlorophyta</taxon>
        <taxon>core chlorophytes</taxon>
        <taxon>Chlorophyceae</taxon>
        <taxon>CS clade</taxon>
        <taxon>Chlamydomonadales</taxon>
        <taxon>Chlamydomonadaceae</taxon>
        <taxon>Chlamydomonas</taxon>
    </lineage>
</organism>
<keyword evidence="1" id="KW-1133">Transmembrane helix</keyword>
<dbReference type="PANTHER" id="PTHR35734">
    <property type="entry name" value="OS01G0805200 PROTEIN"/>
    <property type="match status" value="1"/>
</dbReference>
<evidence type="ECO:0000313" key="3">
    <source>
        <dbReference type="Proteomes" id="UP000650467"/>
    </source>
</evidence>
<dbReference type="OrthoDB" id="5023at2759"/>
<dbReference type="Pfam" id="PF11460">
    <property type="entry name" value="DUF3007"/>
    <property type="match status" value="1"/>
</dbReference>
<reference evidence="2" key="1">
    <citation type="journal article" date="2020" name="bioRxiv">
        <title>Comparative genomics of Chlamydomonas.</title>
        <authorList>
            <person name="Craig R.J."/>
            <person name="Hasan A.R."/>
            <person name="Ness R.W."/>
            <person name="Keightley P.D."/>
        </authorList>
    </citation>
    <scope>NUCLEOTIDE SEQUENCE</scope>
    <source>
        <strain evidence="2">SAG 7.73</strain>
    </source>
</reference>
<dbReference type="EMBL" id="JAEHOC010000105">
    <property type="protein sequence ID" value="KAG2422466.1"/>
    <property type="molecule type" value="Genomic_DNA"/>
</dbReference>